<dbReference type="PANTHER" id="PTHR36917:SF1">
    <property type="entry name" value="INNER MEMBRANE-SPANNING PROTEIN YCIB"/>
    <property type="match status" value="1"/>
</dbReference>
<dbReference type="InterPro" id="IPR006008">
    <property type="entry name" value="YciB"/>
</dbReference>
<dbReference type="HAMAP" id="MF_00189">
    <property type="entry name" value="YciB"/>
    <property type="match status" value="1"/>
</dbReference>
<feature type="transmembrane region" description="Helical" evidence="5">
    <location>
        <begin position="151"/>
        <end position="171"/>
    </location>
</feature>
<keyword evidence="4 5" id="KW-0472">Membrane</keyword>
<feature type="transmembrane region" description="Helical" evidence="5">
    <location>
        <begin position="12"/>
        <end position="45"/>
    </location>
</feature>
<gene>
    <name evidence="5" type="primary">yciB</name>
    <name evidence="6" type="ORF">SAMN05660686_01194</name>
</gene>
<dbReference type="AlphaFoldDB" id="A0A8G2BH78"/>
<keyword evidence="2 5" id="KW-0812">Transmembrane</keyword>
<evidence type="ECO:0000313" key="7">
    <source>
        <dbReference type="Proteomes" id="UP000198615"/>
    </source>
</evidence>
<keyword evidence="5" id="KW-0997">Cell inner membrane</keyword>
<comment type="caution">
    <text evidence="6">The sequence shown here is derived from an EMBL/GenBank/DDBJ whole genome shotgun (WGS) entry which is preliminary data.</text>
</comment>
<dbReference type="RefSeq" id="WP_028795580.1">
    <property type="nucleotide sequence ID" value="NZ_FNBW01000003.1"/>
</dbReference>
<feature type="transmembrane region" description="Helical" evidence="5">
    <location>
        <begin position="51"/>
        <end position="71"/>
    </location>
</feature>
<keyword evidence="7" id="KW-1185">Reference proteome</keyword>
<evidence type="ECO:0000256" key="3">
    <source>
        <dbReference type="ARBA" id="ARBA00022989"/>
    </source>
</evidence>
<comment type="similarity">
    <text evidence="5">Belongs to the YciB family.</text>
</comment>
<evidence type="ECO:0000256" key="1">
    <source>
        <dbReference type="ARBA" id="ARBA00022475"/>
    </source>
</evidence>
<evidence type="ECO:0000256" key="4">
    <source>
        <dbReference type="ARBA" id="ARBA00023136"/>
    </source>
</evidence>
<comment type="function">
    <text evidence="5">Plays a role in cell envelope biogenesis, maintenance of cell envelope integrity and membrane homeostasis.</text>
</comment>
<accession>A0A8G2BH78</accession>
<dbReference type="Pfam" id="PF04279">
    <property type="entry name" value="IspA"/>
    <property type="match status" value="1"/>
</dbReference>
<keyword evidence="1 5" id="KW-1003">Cell membrane</keyword>
<feature type="transmembrane region" description="Helical" evidence="5">
    <location>
        <begin position="122"/>
        <end position="139"/>
    </location>
</feature>
<name>A0A8G2BH78_9PROT</name>
<reference evidence="6 7" key="1">
    <citation type="submission" date="2016-10" db="EMBL/GenBank/DDBJ databases">
        <authorList>
            <person name="Varghese N."/>
            <person name="Submissions S."/>
        </authorList>
    </citation>
    <scope>NUCLEOTIDE SEQUENCE [LARGE SCALE GENOMIC DNA]</scope>
    <source>
        <strain evidence="6 7">DSM 18839</strain>
    </source>
</reference>
<evidence type="ECO:0000256" key="5">
    <source>
        <dbReference type="HAMAP-Rule" id="MF_00189"/>
    </source>
</evidence>
<evidence type="ECO:0000256" key="2">
    <source>
        <dbReference type="ARBA" id="ARBA00022692"/>
    </source>
</evidence>
<dbReference type="GO" id="GO:0005886">
    <property type="term" value="C:plasma membrane"/>
    <property type="evidence" value="ECO:0007669"/>
    <property type="project" value="UniProtKB-SubCell"/>
</dbReference>
<dbReference type="PANTHER" id="PTHR36917">
    <property type="entry name" value="INTRACELLULAR SEPTATION PROTEIN A-RELATED"/>
    <property type="match status" value="1"/>
</dbReference>
<dbReference type="OrthoDB" id="9788219at2"/>
<dbReference type="EMBL" id="FNBW01000003">
    <property type="protein sequence ID" value="SDF40510.1"/>
    <property type="molecule type" value="Genomic_DNA"/>
</dbReference>
<evidence type="ECO:0000313" key="6">
    <source>
        <dbReference type="EMBL" id="SDF40510.1"/>
    </source>
</evidence>
<organism evidence="6 7">
    <name type="scientific">Thalassobaculum litoreum DSM 18839</name>
    <dbReference type="NCBI Taxonomy" id="1123362"/>
    <lineage>
        <taxon>Bacteria</taxon>
        <taxon>Pseudomonadati</taxon>
        <taxon>Pseudomonadota</taxon>
        <taxon>Alphaproteobacteria</taxon>
        <taxon>Rhodospirillales</taxon>
        <taxon>Thalassobaculaceae</taxon>
        <taxon>Thalassobaculum</taxon>
    </lineage>
</organism>
<dbReference type="Proteomes" id="UP000198615">
    <property type="component" value="Unassembled WGS sequence"/>
</dbReference>
<comment type="subcellular location">
    <subcellularLocation>
        <location evidence="5">Cell inner membrane</location>
        <topology evidence="5">Multi-pass membrane protein</topology>
    </subcellularLocation>
</comment>
<feature type="transmembrane region" description="Helical" evidence="5">
    <location>
        <begin position="83"/>
        <end position="102"/>
    </location>
</feature>
<proteinExistence type="inferred from homology"/>
<sequence>MTRTRALTEYGPLILFFVCNYVWGIMPATAVLVATTVIATAYTVYTERRIPWMPVIGAVLVSVFGGLALVFDDAFFLKIKPTVATLLIAAGLAFGLLIRKYFLRTILNGVLELDDTGWRNLTIYWICAFCIMAAANEVAWRTLSTDGWVTFKAFGLTGLSVVAAIGAAPLMKAVRGGES</sequence>
<keyword evidence="3 5" id="KW-1133">Transmembrane helix</keyword>
<protein>
    <recommendedName>
        <fullName evidence="5">Inner membrane-spanning protein YciB</fullName>
    </recommendedName>
</protein>